<accession>A0A9D2QHZ6</accession>
<organism evidence="2 3">
    <name type="scientific">Candidatus Eisenbergiella intestinigallinarum</name>
    <dbReference type="NCBI Taxonomy" id="2838549"/>
    <lineage>
        <taxon>Bacteria</taxon>
        <taxon>Bacillati</taxon>
        <taxon>Bacillota</taxon>
        <taxon>Clostridia</taxon>
        <taxon>Lachnospirales</taxon>
        <taxon>Lachnospiraceae</taxon>
        <taxon>Eisenbergiella</taxon>
    </lineage>
</organism>
<reference evidence="2" key="1">
    <citation type="journal article" date="2021" name="PeerJ">
        <title>Extensive microbial diversity within the chicken gut microbiome revealed by metagenomics and culture.</title>
        <authorList>
            <person name="Gilroy R."/>
            <person name="Ravi A."/>
            <person name="Getino M."/>
            <person name="Pursley I."/>
            <person name="Horton D.L."/>
            <person name="Alikhan N.F."/>
            <person name="Baker D."/>
            <person name="Gharbi K."/>
            <person name="Hall N."/>
            <person name="Watson M."/>
            <person name="Adriaenssens E.M."/>
            <person name="Foster-Nyarko E."/>
            <person name="Jarju S."/>
            <person name="Secka A."/>
            <person name="Antonio M."/>
            <person name="Oren A."/>
            <person name="Chaudhuri R.R."/>
            <person name="La Ragione R."/>
            <person name="Hildebrand F."/>
            <person name="Pallen M.J."/>
        </authorList>
    </citation>
    <scope>NUCLEOTIDE SEQUENCE</scope>
    <source>
        <strain evidence="2">ChiBcec1-1630</strain>
    </source>
</reference>
<evidence type="ECO:0000313" key="2">
    <source>
        <dbReference type="EMBL" id="HJC86434.1"/>
    </source>
</evidence>
<dbReference type="InterPro" id="IPR028112">
    <property type="entry name" value="DNA_PolC-type_N_I"/>
</dbReference>
<dbReference type="EMBL" id="DWVS01000008">
    <property type="protein sequence ID" value="HJC86434.1"/>
    <property type="molecule type" value="Genomic_DNA"/>
</dbReference>
<feature type="domain" description="DNA polymerase III PolC-type N-terminal" evidence="1">
    <location>
        <begin position="5"/>
        <end position="73"/>
    </location>
</feature>
<protein>
    <submittedName>
        <fullName evidence="2">PolC-type DNA polymerase III</fullName>
    </submittedName>
</protein>
<proteinExistence type="predicted"/>
<dbReference type="Pfam" id="PF14480">
    <property type="entry name" value="DNA_pol3_a_NI"/>
    <property type="match status" value="1"/>
</dbReference>
<name>A0A9D2QHZ6_9FIRM</name>
<dbReference type="Proteomes" id="UP000823922">
    <property type="component" value="Unassembled WGS sequence"/>
</dbReference>
<evidence type="ECO:0000259" key="1">
    <source>
        <dbReference type="Pfam" id="PF14480"/>
    </source>
</evidence>
<feature type="non-terminal residue" evidence="2">
    <location>
        <position position="208"/>
    </location>
</feature>
<dbReference type="AlphaFoldDB" id="A0A9D2QHZ6"/>
<evidence type="ECO:0000313" key="3">
    <source>
        <dbReference type="Proteomes" id="UP000823922"/>
    </source>
</evidence>
<gene>
    <name evidence="2" type="ORF">H9926_00240</name>
</gene>
<sequence length="208" mass="24321">MAKAFFEVFPGLKLEGKRKDLFAQTQVERVTATRAKDFVRVYLESSRLILKEDVFAVEKEIQKQLFPDVNITVRLYERFHLSSQFNRETLLEVYRDSILLELSRYSHLLYNMFKNAEISFPQEDRMHLLIEDTVLARSKCEELGRILEKIFGERCGLPLIVYFDYREAKAGRFREEDEILISRRVAEIAARYRGSGGHQPAFGEAASQ</sequence>
<comment type="caution">
    <text evidence="2">The sequence shown here is derived from an EMBL/GenBank/DDBJ whole genome shotgun (WGS) entry which is preliminary data.</text>
</comment>
<reference evidence="2" key="2">
    <citation type="submission" date="2021-04" db="EMBL/GenBank/DDBJ databases">
        <authorList>
            <person name="Gilroy R."/>
        </authorList>
    </citation>
    <scope>NUCLEOTIDE SEQUENCE</scope>
    <source>
        <strain evidence="2">ChiBcec1-1630</strain>
    </source>
</reference>